<dbReference type="AlphaFoldDB" id="A0A5C3EQC7"/>
<dbReference type="Gene3D" id="3.20.20.140">
    <property type="entry name" value="Metal-dependent hydrolases"/>
    <property type="match status" value="1"/>
</dbReference>
<dbReference type="EMBL" id="OOIN01000043">
    <property type="protein sequence ID" value="SPO32215.1"/>
    <property type="molecule type" value="Genomic_DNA"/>
</dbReference>
<reference evidence="2 3" key="1">
    <citation type="submission" date="2018-03" db="EMBL/GenBank/DDBJ databases">
        <authorList>
            <person name="Guldener U."/>
        </authorList>
    </citation>
    <scope>NUCLEOTIDE SEQUENCE [LARGE SCALE GENOMIC DNA]</scope>
    <source>
        <strain evidence="2 3">NBRC100155</strain>
    </source>
</reference>
<evidence type="ECO:0000256" key="1">
    <source>
        <dbReference type="SAM" id="MobiDB-lite"/>
    </source>
</evidence>
<sequence>MCGVGHPNTSSQHDSSSSIPAHASSSLVNLLIDTHCHPTDDPSVYTLGNNDNISSLSDRIAVSPVAKFVCMSTNARDQTLVAQLALLQPTRVIPCFGWHPWFTHHISLLHPAPSKNDHYHTLFGTTSSPRYKEELESIWDDLPEPISLETVLAGIEENFNRFPQALLGEVGIDRAFRIPRKPWDYNPHSHTHSDSALPKLTKLKTPPQHQLTILQSQLSLALTHKRNVSLHTVQAAGLTTTLLSHLKHTSISSFGAIRISLHSCTLDNNVIKSILKQHKNIYIGFSSSINHKQILDKSCLAQVDMHQVLVESDHHTVKEMEGCLVRANEYFANLHGLKAEDAAKQLRRNWQTFYGTMLDKGSESSDEVEDQDGV</sequence>
<evidence type="ECO:0000313" key="3">
    <source>
        <dbReference type="Proteomes" id="UP000324022"/>
    </source>
</evidence>
<name>A0A5C3EQC7_9BASI</name>
<proteinExistence type="predicted"/>
<dbReference type="PANTHER" id="PTHR47345">
    <property type="entry name" value="CUT9-INTERACTING PROTEIN SCN1"/>
    <property type="match status" value="1"/>
</dbReference>
<gene>
    <name evidence="2" type="ORF">UTRI_02772</name>
</gene>
<evidence type="ECO:0000313" key="2">
    <source>
        <dbReference type="EMBL" id="SPO32215.1"/>
    </source>
</evidence>
<protein>
    <submittedName>
        <fullName evidence="2">Related to Cut9 interacting protein scn1</fullName>
    </submittedName>
</protein>
<dbReference type="PANTHER" id="PTHR47345:SF1">
    <property type="entry name" value="CUT9-INTERACTING PROTEIN SCN1"/>
    <property type="match status" value="1"/>
</dbReference>
<dbReference type="InterPro" id="IPR032466">
    <property type="entry name" value="Metal_Hydrolase"/>
</dbReference>
<dbReference type="Pfam" id="PF01026">
    <property type="entry name" value="TatD_DNase"/>
    <property type="match status" value="1"/>
</dbReference>
<dbReference type="SUPFAM" id="SSF51556">
    <property type="entry name" value="Metallo-dependent hydrolases"/>
    <property type="match status" value="1"/>
</dbReference>
<dbReference type="OrthoDB" id="413993at2759"/>
<feature type="region of interest" description="Disordered" evidence="1">
    <location>
        <begin position="1"/>
        <end position="20"/>
    </location>
</feature>
<dbReference type="GO" id="GO:0016788">
    <property type="term" value="F:hydrolase activity, acting on ester bonds"/>
    <property type="evidence" value="ECO:0007669"/>
    <property type="project" value="InterPro"/>
</dbReference>
<dbReference type="InterPro" id="IPR001130">
    <property type="entry name" value="TatD-like"/>
</dbReference>
<keyword evidence="3" id="KW-1185">Reference proteome</keyword>
<dbReference type="InterPro" id="IPR053044">
    <property type="entry name" value="Metallo-hydrolase/TatD-type"/>
</dbReference>
<dbReference type="Proteomes" id="UP000324022">
    <property type="component" value="Unassembled WGS sequence"/>
</dbReference>
<accession>A0A5C3EQC7</accession>
<organism evidence="2 3">
    <name type="scientific">Ustilago trichophora</name>
    <dbReference type="NCBI Taxonomy" id="86804"/>
    <lineage>
        <taxon>Eukaryota</taxon>
        <taxon>Fungi</taxon>
        <taxon>Dikarya</taxon>
        <taxon>Basidiomycota</taxon>
        <taxon>Ustilaginomycotina</taxon>
        <taxon>Ustilaginomycetes</taxon>
        <taxon>Ustilaginales</taxon>
        <taxon>Ustilaginaceae</taxon>
        <taxon>Ustilago</taxon>
    </lineage>
</organism>